<dbReference type="Gene3D" id="3.10.580.10">
    <property type="entry name" value="CBS-domain"/>
    <property type="match status" value="3"/>
</dbReference>
<reference evidence="7" key="1">
    <citation type="submission" date="2018-09" db="EMBL/GenBank/DDBJ databases">
        <title>Complete Genome Sequencing of Sulfolobus sp. JCM 16834.</title>
        <authorList>
            <person name="Kato S."/>
            <person name="Itoh T."/>
            <person name="Ohkuma M."/>
        </authorList>
    </citation>
    <scope>NUCLEOTIDE SEQUENCE [LARGE SCALE GENOMIC DNA]</scope>
    <source>
        <strain evidence="7">IC-007</strain>
    </source>
</reference>
<keyword evidence="6" id="KW-1185">Reference proteome</keyword>
<evidence type="ECO:0000313" key="5">
    <source>
        <dbReference type="EMBL" id="BBG27468.1"/>
    </source>
</evidence>
<name>A0A510DXH1_9CREN</name>
<dbReference type="InterPro" id="IPR046342">
    <property type="entry name" value="CBS_dom_sf"/>
</dbReference>
<protein>
    <recommendedName>
        <fullName evidence="3">CBS domain-containing protein</fullName>
    </recommendedName>
</protein>
<dbReference type="InterPro" id="IPR014651">
    <property type="entry name" value="UCP036983_2CBS_MJ1404"/>
</dbReference>
<dbReference type="PROSITE" id="PS51371">
    <property type="entry name" value="CBS"/>
    <property type="match status" value="4"/>
</dbReference>
<dbReference type="PIRSF" id="PIRSF036983">
    <property type="entry name" value="UCP_2CBS_MJ1404"/>
    <property type="match status" value="1"/>
</dbReference>
<evidence type="ECO:0000256" key="1">
    <source>
        <dbReference type="ARBA" id="ARBA00023122"/>
    </source>
</evidence>
<accession>A0A510DXH1</accession>
<dbReference type="PANTHER" id="PTHR43080">
    <property type="entry name" value="CBS DOMAIN-CONTAINING PROTEIN CBSX3, MITOCHONDRIAL"/>
    <property type="match status" value="1"/>
</dbReference>
<dbReference type="SUPFAM" id="SSF69754">
    <property type="entry name" value="Ribosome binding protein Y (YfiA homologue)"/>
    <property type="match status" value="1"/>
</dbReference>
<dbReference type="OrthoDB" id="8919at2157"/>
<feature type="domain" description="CBS" evidence="3">
    <location>
        <begin position="7"/>
        <end position="65"/>
    </location>
</feature>
<evidence type="ECO:0000313" key="6">
    <source>
        <dbReference type="Proteomes" id="UP000322983"/>
    </source>
</evidence>
<dbReference type="Pfam" id="PF02482">
    <property type="entry name" value="Ribosomal_S30AE"/>
    <property type="match status" value="1"/>
</dbReference>
<dbReference type="InterPro" id="IPR000644">
    <property type="entry name" value="CBS_dom"/>
</dbReference>
<dbReference type="GeneID" id="41718356"/>
<dbReference type="KEGG" id="step:IC006_2014"/>
<dbReference type="EMBL" id="AP018930">
    <property type="protein sequence ID" value="BBG27468.1"/>
    <property type="molecule type" value="Genomic_DNA"/>
</dbReference>
<sequence>MSARELISEVKLTVTPNDRLSEIIPKMRETNSWTAPVVKGKVLVGLLSYKDLLSRRVSLDSKVSSVMSPTVSLLDNSDFTKIIGKFYTTKARVIPVIDNKGNLKGEITRESIIRYLLEQKKVPDNEKTRKYMSSPPKVISQSESIAKVRWIMLRDKISRLPVVEDNKLVGIVSVRDVVNTLYSVIDKKKSSIMTEEERIMATCVKEIMKYPVITAKANESLKGALEKMLDKNVSGLPIMEGEQIVGVLSGVDVINAVSESMQLSIPIDAKIPMIIRKNSELKAEIDAIVERYLAKLEKISDIITFKVSFKEEKSAKQGEGSVYMATVRAVTKEGEFVAKDSDRDPVVAVKRAVEKIESRIIRNLKKIEDKNNKKDKAEKT</sequence>
<gene>
    <name evidence="4" type="ORF">IC006_2014</name>
    <name evidence="5" type="ORF">IC007_2022</name>
</gene>
<dbReference type="Proteomes" id="UP000325030">
    <property type="component" value="Chromosome"/>
</dbReference>
<dbReference type="AlphaFoldDB" id="A0A510DXH1"/>
<feature type="domain" description="CBS" evidence="3">
    <location>
        <begin position="208"/>
        <end position="263"/>
    </location>
</feature>
<proteinExistence type="predicted"/>
<dbReference type="Proteomes" id="UP000322983">
    <property type="component" value="Chromosome"/>
</dbReference>
<evidence type="ECO:0000313" key="7">
    <source>
        <dbReference type="Proteomes" id="UP000325030"/>
    </source>
</evidence>
<dbReference type="InterPro" id="IPR051257">
    <property type="entry name" value="Diverse_CBS-Domain"/>
</dbReference>
<dbReference type="SMART" id="SM00116">
    <property type="entry name" value="CBS"/>
    <property type="match status" value="4"/>
</dbReference>
<feature type="domain" description="CBS" evidence="3">
    <location>
        <begin position="66"/>
        <end position="122"/>
    </location>
</feature>
<dbReference type="PANTHER" id="PTHR43080:SF2">
    <property type="entry name" value="CBS DOMAIN-CONTAINING PROTEIN"/>
    <property type="match status" value="1"/>
</dbReference>
<dbReference type="InterPro" id="IPR003489">
    <property type="entry name" value="RHF/RaiA"/>
</dbReference>
<evidence type="ECO:0000313" key="4">
    <source>
        <dbReference type="EMBL" id="BBG24680.1"/>
    </source>
</evidence>
<keyword evidence="1 2" id="KW-0129">CBS domain</keyword>
<dbReference type="Gene3D" id="3.30.160.100">
    <property type="entry name" value="Ribosome hibernation promotion factor-like"/>
    <property type="match status" value="1"/>
</dbReference>
<dbReference type="SUPFAM" id="SSF54631">
    <property type="entry name" value="CBS-domain pair"/>
    <property type="match status" value="2"/>
</dbReference>
<dbReference type="InterPro" id="IPR036567">
    <property type="entry name" value="RHF-like"/>
</dbReference>
<evidence type="ECO:0000256" key="2">
    <source>
        <dbReference type="PROSITE-ProRule" id="PRU00703"/>
    </source>
</evidence>
<dbReference type="EMBL" id="AP018929">
    <property type="protein sequence ID" value="BBG24680.1"/>
    <property type="molecule type" value="Genomic_DNA"/>
</dbReference>
<feature type="domain" description="CBS" evidence="3">
    <location>
        <begin position="132"/>
        <end position="187"/>
    </location>
</feature>
<accession>A0A510E601</accession>
<evidence type="ECO:0000259" key="3">
    <source>
        <dbReference type="PROSITE" id="PS51371"/>
    </source>
</evidence>
<dbReference type="Pfam" id="PF00571">
    <property type="entry name" value="CBS"/>
    <property type="match status" value="4"/>
</dbReference>
<dbReference type="RefSeq" id="WP_149528650.1">
    <property type="nucleotide sequence ID" value="NZ_AP018929.1"/>
</dbReference>
<organism evidence="4 6">
    <name type="scientific">Sulfuracidifex tepidarius</name>
    <dbReference type="NCBI Taxonomy" id="1294262"/>
    <lineage>
        <taxon>Archaea</taxon>
        <taxon>Thermoproteota</taxon>
        <taxon>Thermoprotei</taxon>
        <taxon>Sulfolobales</taxon>
        <taxon>Sulfolobaceae</taxon>
        <taxon>Sulfuracidifex</taxon>
    </lineage>
</organism>
<dbReference type="STRING" id="1294262.GCA_001316085_01686"/>
<reference evidence="4 6" key="2">
    <citation type="journal article" date="2020" name="Int. J. Syst. Evol. Microbiol.">
        <title>Sulfuracidifex tepidarius gen. nov., sp. nov. and transfer of Sulfolobus metallicus Huber and Stetter 1992 to the genus Sulfuracidifex as Sulfuracidifex metallicus comb. nov.</title>
        <authorList>
            <person name="Itoh T."/>
            <person name="Miura T."/>
            <person name="Sakai H.D."/>
            <person name="Kato S."/>
            <person name="Ohkuma M."/>
            <person name="Takashina T."/>
        </authorList>
    </citation>
    <scope>NUCLEOTIDE SEQUENCE [LARGE SCALE GENOMIC DNA]</scope>
    <source>
        <strain evidence="4 6">IC-006</strain>
        <strain evidence="5">IC-007</strain>
    </source>
</reference>
<dbReference type="CDD" id="cd02205">
    <property type="entry name" value="CBS_pair_SF"/>
    <property type="match status" value="2"/>
</dbReference>